<keyword evidence="5" id="KW-0813">Transport</keyword>
<keyword evidence="15 18" id="KW-0472">Membrane</keyword>
<keyword evidence="6" id="KW-0679">Respiratory chain</keyword>
<evidence type="ECO:0000313" key="19">
    <source>
        <dbReference type="EMBL" id="AKS04161.1"/>
    </source>
</evidence>
<evidence type="ECO:0000256" key="15">
    <source>
        <dbReference type="ARBA" id="ARBA00023136"/>
    </source>
</evidence>
<evidence type="ECO:0000256" key="10">
    <source>
        <dbReference type="ARBA" id="ARBA00022982"/>
    </source>
</evidence>
<feature type="transmembrane region" description="Helical" evidence="18">
    <location>
        <begin position="219"/>
        <end position="242"/>
    </location>
</feature>
<gene>
    <name evidence="19" type="primary">NADH2</name>
</gene>
<evidence type="ECO:0000256" key="9">
    <source>
        <dbReference type="ARBA" id="ARBA00022967"/>
    </source>
</evidence>
<feature type="transmembrane region" description="Helical" evidence="18">
    <location>
        <begin position="46"/>
        <end position="66"/>
    </location>
</feature>
<evidence type="ECO:0000256" key="12">
    <source>
        <dbReference type="ARBA" id="ARBA00023027"/>
    </source>
</evidence>
<evidence type="ECO:0000256" key="3">
    <source>
        <dbReference type="ARBA" id="ARBA00012944"/>
    </source>
</evidence>
<keyword evidence="7 18" id="KW-0812">Transmembrane</keyword>
<keyword evidence="14 19" id="KW-0496">Mitochondrion</keyword>
<keyword evidence="12" id="KW-0520">NAD</keyword>
<proteinExistence type="inferred from homology"/>
<dbReference type="PANTHER" id="PTHR46552">
    <property type="entry name" value="NADH-UBIQUINONE OXIDOREDUCTASE CHAIN 2"/>
    <property type="match status" value="1"/>
</dbReference>
<feature type="transmembrane region" description="Helical" evidence="18">
    <location>
        <begin position="140"/>
        <end position="161"/>
    </location>
</feature>
<reference evidence="19" key="1">
    <citation type="submission" date="2015-03" db="EMBL/GenBank/DDBJ databases">
        <title>Mitochondrial variation in chaetognaths.</title>
        <authorList>
            <person name="Marletaz F."/>
            <person name="Le Parco Y."/>
            <person name="Liu S."/>
            <person name="Peijnenburg K."/>
        </authorList>
    </citation>
    <scope>NUCLEOTIDE SEQUENCE</scope>
    <source>
        <strain evidence="19">SE-S3-34</strain>
    </source>
</reference>
<dbReference type="EMBL" id="KP899766">
    <property type="protein sequence ID" value="AKS04161.1"/>
    <property type="molecule type" value="Genomic_DNA"/>
</dbReference>
<geneLocation type="mitochondrion" evidence="19"/>
<evidence type="ECO:0000256" key="18">
    <source>
        <dbReference type="SAM" id="Phobius"/>
    </source>
</evidence>
<keyword evidence="13" id="KW-0830">Ubiquinone</keyword>
<comment type="catalytic activity">
    <reaction evidence="17">
        <text>a ubiquinone + NADH + 5 H(+)(in) = a ubiquinol + NAD(+) + 4 H(+)(out)</text>
        <dbReference type="Rhea" id="RHEA:29091"/>
        <dbReference type="Rhea" id="RHEA-COMP:9565"/>
        <dbReference type="Rhea" id="RHEA-COMP:9566"/>
        <dbReference type="ChEBI" id="CHEBI:15378"/>
        <dbReference type="ChEBI" id="CHEBI:16389"/>
        <dbReference type="ChEBI" id="CHEBI:17976"/>
        <dbReference type="ChEBI" id="CHEBI:57540"/>
        <dbReference type="ChEBI" id="CHEBI:57945"/>
        <dbReference type="EC" id="7.1.1.2"/>
    </reaction>
</comment>
<evidence type="ECO:0000256" key="4">
    <source>
        <dbReference type="ARBA" id="ARBA00021008"/>
    </source>
</evidence>
<dbReference type="GO" id="GO:0005743">
    <property type="term" value="C:mitochondrial inner membrane"/>
    <property type="evidence" value="ECO:0007669"/>
    <property type="project" value="UniProtKB-SubCell"/>
</dbReference>
<dbReference type="EC" id="7.1.1.2" evidence="3"/>
<dbReference type="PANTHER" id="PTHR46552:SF1">
    <property type="entry name" value="NADH-UBIQUINONE OXIDOREDUCTASE CHAIN 2"/>
    <property type="match status" value="1"/>
</dbReference>
<feature type="transmembrane region" description="Helical" evidence="18">
    <location>
        <begin position="173"/>
        <end position="199"/>
    </location>
</feature>
<comment type="subcellular location">
    <subcellularLocation>
        <location evidence="1">Mitochondrion inner membrane</location>
        <topology evidence="1">Multi-pass membrane protein</topology>
    </subcellularLocation>
</comment>
<dbReference type="GO" id="GO:0006120">
    <property type="term" value="P:mitochondrial electron transport, NADH to ubiquinone"/>
    <property type="evidence" value="ECO:0007669"/>
    <property type="project" value="TreeGrafter"/>
</dbReference>
<evidence type="ECO:0000256" key="2">
    <source>
        <dbReference type="ARBA" id="ARBA00007012"/>
    </source>
</evidence>
<evidence type="ECO:0000256" key="8">
    <source>
        <dbReference type="ARBA" id="ARBA00022792"/>
    </source>
</evidence>
<evidence type="ECO:0000256" key="11">
    <source>
        <dbReference type="ARBA" id="ARBA00022989"/>
    </source>
</evidence>
<evidence type="ECO:0000256" key="5">
    <source>
        <dbReference type="ARBA" id="ARBA00022448"/>
    </source>
</evidence>
<evidence type="ECO:0000256" key="13">
    <source>
        <dbReference type="ARBA" id="ARBA00023075"/>
    </source>
</evidence>
<keyword evidence="8" id="KW-0999">Mitochondrion inner membrane</keyword>
<keyword evidence="11 18" id="KW-1133">Transmembrane helix</keyword>
<evidence type="ECO:0000256" key="16">
    <source>
        <dbReference type="ARBA" id="ARBA00031028"/>
    </source>
</evidence>
<comment type="similarity">
    <text evidence="2">Belongs to the complex I subunit 2 family.</text>
</comment>
<organism evidence="19">
    <name type="scientific">Parasagitta elegans</name>
    <dbReference type="NCBI Taxonomy" id="1562708"/>
    <lineage>
        <taxon>Eukaryota</taxon>
        <taxon>Metazoa</taxon>
        <taxon>Spiralia</taxon>
        <taxon>Gnathifera</taxon>
        <taxon>Chaetognatha</taxon>
        <taxon>Sagittoidea</taxon>
        <taxon>Aphragmophora</taxon>
        <taxon>Ctenodontina</taxon>
        <taxon>Sagittidae</taxon>
        <taxon>Parasagitta</taxon>
    </lineage>
</organism>
<keyword evidence="9" id="KW-1278">Translocase</keyword>
<feature type="transmembrane region" description="Helical" evidence="18">
    <location>
        <begin position="20"/>
        <end position="39"/>
    </location>
</feature>
<dbReference type="InterPro" id="IPR050175">
    <property type="entry name" value="Complex_I_Subunit_2"/>
</dbReference>
<evidence type="ECO:0000256" key="6">
    <source>
        <dbReference type="ARBA" id="ARBA00022660"/>
    </source>
</evidence>
<feature type="transmembrane region" description="Helical" evidence="18">
    <location>
        <begin position="115"/>
        <end position="134"/>
    </location>
</feature>
<evidence type="ECO:0000256" key="14">
    <source>
        <dbReference type="ARBA" id="ARBA00023128"/>
    </source>
</evidence>
<protein>
    <recommendedName>
        <fullName evidence="4">NADH-ubiquinone oxidoreductase chain 2</fullName>
        <ecNumber evidence="3">7.1.1.2</ecNumber>
    </recommendedName>
    <alternativeName>
        <fullName evidence="16">NADH dehydrogenase subunit 2</fullName>
    </alternativeName>
</protein>
<keyword evidence="10" id="KW-0249">Electron transport</keyword>
<evidence type="ECO:0000256" key="17">
    <source>
        <dbReference type="ARBA" id="ARBA00049551"/>
    </source>
</evidence>
<dbReference type="AlphaFoldDB" id="A0A141CKW5"/>
<accession>A0A141CKW5</accession>
<evidence type="ECO:0000256" key="1">
    <source>
        <dbReference type="ARBA" id="ARBA00004448"/>
    </source>
</evidence>
<name>A0A141CKW5_9BILA</name>
<evidence type="ECO:0000256" key="7">
    <source>
        <dbReference type="ARBA" id="ARBA00022692"/>
    </source>
</evidence>
<dbReference type="GO" id="GO:0008137">
    <property type="term" value="F:NADH dehydrogenase (ubiquinone) activity"/>
    <property type="evidence" value="ECO:0007669"/>
    <property type="project" value="UniProtKB-EC"/>
</dbReference>
<sequence>MLYGVFLGTIVVATSYSWPVAWIGLELNLMTFIPVAMVYTIHKKAAMTYFVSQSCGSLMILLGGMLSDFSVLPLVLLLFGVVFKMGLMPLHFWVPGVAVNLSRFNLYLLMSWQKIGPMVIIMTATFGLATLSIINAVGGALAMSGMTLLPLVLIFSGMVQISWVLNTSGYFTFYYIAVYFIVLSAVILLSVLASTQFGWALLNAGGLPPFSGFMIKLKAILHIKSSVVVLLVGSSGVALTTYMRILLNSRMKSGPSSWFLLSTLAVGSV</sequence>